<evidence type="ECO:0000256" key="4">
    <source>
        <dbReference type="RuleBase" id="RU361279"/>
    </source>
</evidence>
<keyword evidence="4" id="KW-0479">Metal-binding</keyword>
<accession>A0ABP3KMA4</accession>
<evidence type="ECO:0000256" key="3">
    <source>
        <dbReference type="ARBA" id="ARBA00022840"/>
    </source>
</evidence>
<evidence type="ECO:0000313" key="6">
    <source>
        <dbReference type="Proteomes" id="UP001500880"/>
    </source>
</evidence>
<organism evidence="5 6">
    <name type="scientific">Salinibacillus aidingensis</name>
    <dbReference type="NCBI Taxonomy" id="237684"/>
    <lineage>
        <taxon>Bacteria</taxon>
        <taxon>Bacillati</taxon>
        <taxon>Bacillota</taxon>
        <taxon>Bacilli</taxon>
        <taxon>Bacillales</taxon>
        <taxon>Bacillaceae</taxon>
        <taxon>Salinibacillus</taxon>
    </lineage>
</organism>
<dbReference type="Gene3D" id="3.40.50.10420">
    <property type="entry name" value="NagB/RpiA/CoA transferase-like"/>
    <property type="match status" value="1"/>
</dbReference>
<dbReference type="PIRSF" id="PIRSF006806">
    <property type="entry name" value="FTHF_cligase"/>
    <property type="match status" value="1"/>
</dbReference>
<protein>
    <recommendedName>
        <fullName evidence="4">5-formyltetrahydrofolate cyclo-ligase</fullName>
        <ecNumber evidence="4">6.3.3.2</ecNumber>
    </recommendedName>
</protein>
<dbReference type="EMBL" id="BAAADO010000001">
    <property type="protein sequence ID" value="GAA0482432.1"/>
    <property type="molecule type" value="Genomic_DNA"/>
</dbReference>
<keyword evidence="4" id="KW-0460">Magnesium</keyword>
<evidence type="ECO:0000313" key="5">
    <source>
        <dbReference type="EMBL" id="GAA0482432.1"/>
    </source>
</evidence>
<comment type="cofactor">
    <cofactor evidence="4">
        <name>Mg(2+)</name>
        <dbReference type="ChEBI" id="CHEBI:18420"/>
    </cofactor>
</comment>
<comment type="caution">
    <text evidence="5">The sequence shown here is derived from an EMBL/GenBank/DDBJ whole genome shotgun (WGS) entry which is preliminary data.</text>
</comment>
<dbReference type="InterPro" id="IPR002698">
    <property type="entry name" value="FTHF_cligase"/>
</dbReference>
<comment type="similarity">
    <text evidence="1 4">Belongs to the 5-formyltetrahydrofolate cyclo-ligase family.</text>
</comment>
<dbReference type="InterPro" id="IPR037171">
    <property type="entry name" value="NagB/RpiA_transferase-like"/>
</dbReference>
<dbReference type="SUPFAM" id="SSF100950">
    <property type="entry name" value="NagB/RpiA/CoA transferase-like"/>
    <property type="match status" value="1"/>
</dbReference>
<dbReference type="PANTHER" id="PTHR23407:SF1">
    <property type="entry name" value="5-FORMYLTETRAHYDROFOLATE CYCLO-LIGASE"/>
    <property type="match status" value="1"/>
</dbReference>
<proteinExistence type="inferred from homology"/>
<gene>
    <name evidence="5" type="ORF">GCM10008986_04120</name>
</gene>
<name>A0ABP3KMA4_9BACI</name>
<comment type="catalytic activity">
    <reaction evidence="4">
        <text>(6S)-5-formyl-5,6,7,8-tetrahydrofolate + ATP = (6R)-5,10-methenyltetrahydrofolate + ADP + phosphate</text>
        <dbReference type="Rhea" id="RHEA:10488"/>
        <dbReference type="ChEBI" id="CHEBI:30616"/>
        <dbReference type="ChEBI" id="CHEBI:43474"/>
        <dbReference type="ChEBI" id="CHEBI:57455"/>
        <dbReference type="ChEBI" id="CHEBI:57457"/>
        <dbReference type="ChEBI" id="CHEBI:456216"/>
        <dbReference type="EC" id="6.3.3.2"/>
    </reaction>
</comment>
<evidence type="ECO:0000256" key="1">
    <source>
        <dbReference type="ARBA" id="ARBA00010638"/>
    </source>
</evidence>
<reference evidence="6" key="1">
    <citation type="journal article" date="2019" name="Int. J. Syst. Evol. Microbiol.">
        <title>The Global Catalogue of Microorganisms (GCM) 10K type strain sequencing project: providing services to taxonomists for standard genome sequencing and annotation.</title>
        <authorList>
            <consortium name="The Broad Institute Genomics Platform"/>
            <consortium name="The Broad Institute Genome Sequencing Center for Infectious Disease"/>
            <person name="Wu L."/>
            <person name="Ma J."/>
        </authorList>
    </citation>
    <scope>NUCLEOTIDE SEQUENCE [LARGE SCALE GENOMIC DNA]</scope>
    <source>
        <strain evidence="6">JCM 12389</strain>
    </source>
</reference>
<keyword evidence="3 4" id="KW-0067">ATP-binding</keyword>
<dbReference type="EC" id="6.3.3.2" evidence="4"/>
<evidence type="ECO:0000256" key="2">
    <source>
        <dbReference type="ARBA" id="ARBA00022741"/>
    </source>
</evidence>
<dbReference type="RefSeq" id="WP_343836999.1">
    <property type="nucleotide sequence ID" value="NZ_BAAADO010000001.1"/>
</dbReference>
<dbReference type="PANTHER" id="PTHR23407">
    <property type="entry name" value="ATPASE INHIBITOR/5-FORMYLTETRAHYDROFOLATE CYCLO-LIGASE"/>
    <property type="match status" value="1"/>
</dbReference>
<sequence length="186" mass="21408">MDKKELRRQGIQNLKSLSETQRAHLSKKISNHVIDTEWFHKADIIGVTVSKSFELDTSYLIHKAWETGKKVCVPKCYPNQNHHMKFFIITSFDQLERVYAGLLEPDPDQTVKIPGDQIDLLIVPGIWFDREGYRTGFGGGYYDRFLKDFKHVTISLAANSQILPAVPRDDYDMPVQHLVTEDGVLF</sequence>
<dbReference type="Proteomes" id="UP001500880">
    <property type="component" value="Unassembled WGS sequence"/>
</dbReference>
<dbReference type="Pfam" id="PF01812">
    <property type="entry name" value="5-FTHF_cyc-lig"/>
    <property type="match status" value="1"/>
</dbReference>
<dbReference type="NCBIfam" id="TIGR02727">
    <property type="entry name" value="MTHFS_bact"/>
    <property type="match status" value="1"/>
</dbReference>
<keyword evidence="6" id="KW-1185">Reference proteome</keyword>
<dbReference type="InterPro" id="IPR024185">
    <property type="entry name" value="FTHF_cligase-like_sf"/>
</dbReference>
<keyword evidence="2 4" id="KW-0547">Nucleotide-binding</keyword>